<dbReference type="Proteomes" id="UP000034050">
    <property type="component" value="Unassembled WGS sequence"/>
</dbReference>
<keyword evidence="1" id="KW-0472">Membrane</keyword>
<dbReference type="AlphaFoldDB" id="A0A0G1CPP9"/>
<name>A0A0G1CPP9_9BACT</name>
<feature type="transmembrane region" description="Helical" evidence="1">
    <location>
        <begin position="108"/>
        <end position="126"/>
    </location>
</feature>
<feature type="transmembrane region" description="Helical" evidence="1">
    <location>
        <begin position="80"/>
        <end position="102"/>
    </location>
</feature>
<protein>
    <recommendedName>
        <fullName evidence="4">Glycosyltransferase RgtA/B/C/D-like domain-containing protein</fullName>
    </recommendedName>
</protein>
<evidence type="ECO:0000313" key="2">
    <source>
        <dbReference type="EMBL" id="KKS87690.1"/>
    </source>
</evidence>
<feature type="transmembrane region" description="Helical" evidence="1">
    <location>
        <begin position="222"/>
        <end position="239"/>
    </location>
</feature>
<evidence type="ECO:0000313" key="3">
    <source>
        <dbReference type="Proteomes" id="UP000034050"/>
    </source>
</evidence>
<evidence type="ECO:0008006" key="4">
    <source>
        <dbReference type="Google" id="ProtNLM"/>
    </source>
</evidence>
<feature type="transmembrane region" description="Helical" evidence="1">
    <location>
        <begin position="313"/>
        <end position="332"/>
    </location>
</feature>
<dbReference type="EMBL" id="LCFD01000001">
    <property type="protein sequence ID" value="KKS87690.1"/>
    <property type="molecule type" value="Genomic_DNA"/>
</dbReference>
<feature type="transmembrane region" description="Helical" evidence="1">
    <location>
        <begin position="28"/>
        <end position="45"/>
    </location>
</feature>
<evidence type="ECO:0000256" key="1">
    <source>
        <dbReference type="SAM" id="Phobius"/>
    </source>
</evidence>
<feature type="transmembrane region" description="Helical" evidence="1">
    <location>
        <begin position="338"/>
        <end position="356"/>
    </location>
</feature>
<comment type="caution">
    <text evidence="2">The sequence shown here is derived from an EMBL/GenBank/DDBJ whole genome shotgun (WGS) entry which is preliminary data.</text>
</comment>
<reference evidence="2 3" key="1">
    <citation type="journal article" date="2015" name="Nature">
        <title>rRNA introns, odd ribosomes, and small enigmatic genomes across a large radiation of phyla.</title>
        <authorList>
            <person name="Brown C.T."/>
            <person name="Hug L.A."/>
            <person name="Thomas B.C."/>
            <person name="Sharon I."/>
            <person name="Castelle C.J."/>
            <person name="Singh A."/>
            <person name="Wilkins M.J."/>
            <person name="Williams K.H."/>
            <person name="Banfield J.F."/>
        </authorList>
    </citation>
    <scope>NUCLEOTIDE SEQUENCE [LARGE SCALE GENOMIC DNA]</scope>
</reference>
<keyword evidence="1" id="KW-0812">Transmembrane</keyword>
<proteinExistence type="predicted"/>
<accession>A0A0G1CPP9</accession>
<keyword evidence="1" id="KW-1133">Transmembrane helix</keyword>
<feature type="transmembrane region" description="Helical" evidence="1">
    <location>
        <begin position="182"/>
        <end position="210"/>
    </location>
</feature>
<feature type="transmembrane region" description="Helical" evidence="1">
    <location>
        <begin position="365"/>
        <end position="383"/>
    </location>
</feature>
<feature type="transmembrane region" description="Helical" evidence="1">
    <location>
        <begin position="155"/>
        <end position="173"/>
    </location>
</feature>
<sequence length="496" mass="57935">MKFVSTSSKKLARLRLKLISYFKKNTRFSIFIFVTIFIAVFFRFYDYLTRIYIYADSSLFVQVAYFAYKNFKLPQIGPFAQGPFFTGPWWLWILQTVFIVPLGLLTPWYFMSLLSLIFIILIFFAGKEIGGREMGALAALFASLSTAQIDNSFTTWNAAADPFLGLLVILWVLKYRKERKSIYFFLAGFCLSLAISIHFQSAFIAPLVGIAIVTLKPKIKDVLALVIGISIPLLPFLYFDVRFHWFETRRILDYLLIGQQRIYIPNRWLTYAGVYWPTNWAWIIGGNIWVVYLLIGFTTILSIVRLIQYKKYVNYYIVAFSFVLSLVMLRYYRGERQFYYTNYAHAFVLLITAWTIKELYAYKKILGAGFAGIIIVFSFQASLRNFAPRVITYQQVNQLVSEVYTKYPQANFDIYECPFVASMISTAVSYKIYYDGRNTPDGIKIGVCNDNFKLSWREVTDREIDFQYGYKNKSTPHTYEDMTEWWKKNPPGASLY</sequence>
<feature type="transmembrane region" description="Helical" evidence="1">
    <location>
        <begin position="280"/>
        <end position="301"/>
    </location>
</feature>
<gene>
    <name evidence="2" type="ORF">UV61_C0001G0097</name>
</gene>
<organism evidence="2 3">
    <name type="scientific">Candidatus Gottesmanbacteria bacterium GW2011_GWB1_43_11</name>
    <dbReference type="NCBI Taxonomy" id="1618446"/>
    <lineage>
        <taxon>Bacteria</taxon>
        <taxon>Candidatus Gottesmaniibacteriota</taxon>
    </lineage>
</organism>